<sequence length="198" mass="23009">MKYLVVICMFACFFMTSCMIQTGWGYFVQGKINNYQVIKCSPNSSLSLSNIESDNKLSDSMKVYFSHETLLAVDSFMYNNFEYHFQLTGDTIPFIRINSLKLLDRKGAILPTYLYYQYSYRVKRGKLIAIEQIPFDIPPPPGTNGRYKAISIVLHSVKPNSSTPFLKVIWDISIGDQQIADTIEYRFKKYYDMRPNIF</sequence>
<accession>A0AAW4NHL2</accession>
<evidence type="ECO:0000313" key="2">
    <source>
        <dbReference type="EMBL" id="MBW4864533.1"/>
    </source>
</evidence>
<dbReference type="PROSITE" id="PS51257">
    <property type="entry name" value="PROKAR_LIPOPROTEIN"/>
    <property type="match status" value="1"/>
</dbReference>
<dbReference type="RefSeq" id="WP_219426103.1">
    <property type="nucleotide sequence ID" value="NZ_JAHXQY010000012.1"/>
</dbReference>
<protein>
    <submittedName>
        <fullName evidence="2">Uncharacterized protein</fullName>
    </submittedName>
</protein>
<evidence type="ECO:0000313" key="3">
    <source>
        <dbReference type="Proteomes" id="UP001196873"/>
    </source>
</evidence>
<name>A0AAW4NHL2_9BACT</name>
<feature type="signal peptide" evidence="1">
    <location>
        <begin position="1"/>
        <end position="20"/>
    </location>
</feature>
<dbReference type="Proteomes" id="UP001196873">
    <property type="component" value="Unassembled WGS sequence"/>
</dbReference>
<proteinExistence type="predicted"/>
<feature type="chain" id="PRO_5043755824" evidence="1">
    <location>
        <begin position="21"/>
        <end position="198"/>
    </location>
</feature>
<comment type="caution">
    <text evidence="2">The sequence shown here is derived from an EMBL/GenBank/DDBJ whole genome shotgun (WGS) entry which is preliminary data.</text>
</comment>
<dbReference type="AlphaFoldDB" id="A0AAW4NHL2"/>
<keyword evidence="1" id="KW-0732">Signal</keyword>
<reference evidence="2" key="1">
    <citation type="submission" date="2021-07" db="EMBL/GenBank/DDBJ databases">
        <title>Genomic diversity and antimicrobial resistance of Prevotella spp. isolated from chronic lung disease airways.</title>
        <authorList>
            <person name="Webb K.A."/>
            <person name="Olagoke O.S."/>
            <person name="Baird T."/>
            <person name="Neill J."/>
            <person name="Pham A."/>
            <person name="Wells T.J."/>
            <person name="Ramsay K.A."/>
            <person name="Bell S.C."/>
            <person name="Sarovich D.S."/>
            <person name="Price E.P."/>
        </authorList>
    </citation>
    <scope>NUCLEOTIDE SEQUENCE</scope>
    <source>
        <strain evidence="2">SCHI0047.S.3</strain>
    </source>
</reference>
<dbReference type="EMBL" id="JAHXRF010000001">
    <property type="protein sequence ID" value="MBW4864533.1"/>
    <property type="molecule type" value="Genomic_DNA"/>
</dbReference>
<evidence type="ECO:0000256" key="1">
    <source>
        <dbReference type="SAM" id="SignalP"/>
    </source>
</evidence>
<organism evidence="2 3">
    <name type="scientific">Segatella salivae</name>
    <dbReference type="NCBI Taxonomy" id="228604"/>
    <lineage>
        <taxon>Bacteria</taxon>
        <taxon>Pseudomonadati</taxon>
        <taxon>Bacteroidota</taxon>
        <taxon>Bacteroidia</taxon>
        <taxon>Bacteroidales</taxon>
        <taxon>Prevotellaceae</taxon>
        <taxon>Segatella</taxon>
    </lineage>
</organism>
<gene>
    <name evidence="2" type="ORF">KZY68_00550</name>
</gene>